<dbReference type="CDD" id="cd17485">
    <property type="entry name" value="MFS_MFSD3"/>
    <property type="match status" value="1"/>
</dbReference>
<evidence type="ECO:0000256" key="5">
    <source>
        <dbReference type="ARBA" id="ARBA00023136"/>
    </source>
</evidence>
<dbReference type="EMBL" id="WVIE01000017">
    <property type="protein sequence ID" value="NDJ18595.1"/>
    <property type="molecule type" value="Genomic_DNA"/>
</dbReference>
<dbReference type="SUPFAM" id="SSF103473">
    <property type="entry name" value="MFS general substrate transporter"/>
    <property type="match status" value="1"/>
</dbReference>
<keyword evidence="5 6" id="KW-0472">Membrane</keyword>
<name>A0A8J7Z3G0_9CYAN</name>
<dbReference type="AlphaFoldDB" id="A0A8J7Z3G0"/>
<protein>
    <submittedName>
        <fullName evidence="8">MFS transporter</fullName>
    </submittedName>
</protein>
<keyword evidence="9" id="KW-1185">Reference proteome</keyword>
<accession>A0A8J7Z3G0</accession>
<evidence type="ECO:0000256" key="4">
    <source>
        <dbReference type="ARBA" id="ARBA00022989"/>
    </source>
</evidence>
<evidence type="ECO:0000313" key="9">
    <source>
        <dbReference type="Proteomes" id="UP000646053"/>
    </source>
</evidence>
<dbReference type="GO" id="GO:0022857">
    <property type="term" value="F:transmembrane transporter activity"/>
    <property type="evidence" value="ECO:0007669"/>
    <property type="project" value="InterPro"/>
</dbReference>
<reference evidence="8" key="1">
    <citation type="submission" date="2019-12" db="EMBL/GenBank/DDBJ databases">
        <title>High-Quality draft genome sequences of three cyanobacteria isolated from the limestone walls of the Old Cathedral of Coimbra.</title>
        <authorList>
            <person name="Tiago I."/>
            <person name="Soares F."/>
            <person name="Portugal A."/>
        </authorList>
    </citation>
    <scope>NUCLEOTIDE SEQUENCE</scope>
    <source>
        <strain evidence="8">A</strain>
    </source>
</reference>
<evidence type="ECO:0000313" key="8">
    <source>
        <dbReference type="EMBL" id="NDJ18595.1"/>
    </source>
</evidence>
<gene>
    <name evidence="8" type="ORF">GS601_15095</name>
</gene>
<proteinExistence type="predicted"/>
<keyword evidence="3 6" id="KW-0812">Transmembrane</keyword>
<keyword evidence="4 6" id="KW-1133">Transmembrane helix</keyword>
<dbReference type="InterPro" id="IPR004752">
    <property type="entry name" value="AmpG_permease/AT-1"/>
</dbReference>
<feature type="transmembrane region" description="Helical" evidence="6">
    <location>
        <begin position="344"/>
        <end position="365"/>
    </location>
</feature>
<organism evidence="8 9">
    <name type="scientific">Myxacorys almedinensis A</name>
    <dbReference type="NCBI Taxonomy" id="2690445"/>
    <lineage>
        <taxon>Bacteria</taxon>
        <taxon>Bacillati</taxon>
        <taxon>Cyanobacteriota</taxon>
        <taxon>Cyanophyceae</taxon>
        <taxon>Leptolyngbyales</taxon>
        <taxon>Leptolyngbyaceae</taxon>
        <taxon>Myxacorys</taxon>
        <taxon>Myxacorys almedinensis</taxon>
    </lineage>
</organism>
<feature type="transmembrane region" description="Helical" evidence="6">
    <location>
        <begin position="371"/>
        <end position="391"/>
    </location>
</feature>
<dbReference type="Proteomes" id="UP000646053">
    <property type="component" value="Unassembled WGS sequence"/>
</dbReference>
<sequence>MFNPKWFILVALYVSQYIPLFFLMMGMPVFMRQQGMGLDAIGLTYLVILPFGLKFLWAPLIDRYSLRRFGHYRFWILFFQVLAILLTIAIAPLNLQTQFPLLIGLMLLLSTVCVTQDIAADALSTRMLEPQERGIGNGIQKSGNYAGGLIGGGVMLILLDRIGWYNAMISMAVMLAIGMIPILLIQESKLYQTRSDLEPVSYFQAFKQFFRHSGTWHWLGFMATYLAGVSMAYVLLRPLLVDRGLSLEMIGLVFGVIGLAMGAIGALFAGVLIVWMGRQRSLIAFGIFQAIAILTLIPPALGVSNVVILTVISCLFCAATAIADTILLTIAMDRCEAATAGSDFTIQASAIYLVGIAMSPIGGILGEKLGYVPTLLIAAGLTCLVTVWGAIEKFGMTSEQPKILVQNQQQ</sequence>
<dbReference type="InterPro" id="IPR020846">
    <property type="entry name" value="MFS_dom"/>
</dbReference>
<feature type="transmembrane region" description="Helical" evidence="6">
    <location>
        <begin position="42"/>
        <end position="60"/>
    </location>
</feature>
<evidence type="ECO:0000256" key="3">
    <source>
        <dbReference type="ARBA" id="ARBA00022692"/>
    </source>
</evidence>
<feature type="transmembrane region" description="Helical" evidence="6">
    <location>
        <begin position="282"/>
        <end position="301"/>
    </location>
</feature>
<feature type="transmembrane region" description="Helical" evidence="6">
    <location>
        <begin position="7"/>
        <end position="30"/>
    </location>
</feature>
<feature type="domain" description="Major facilitator superfamily (MFS) profile" evidence="7">
    <location>
        <begin position="1"/>
        <end position="397"/>
    </location>
</feature>
<dbReference type="RefSeq" id="WP_162424115.1">
    <property type="nucleotide sequence ID" value="NZ_WVIE01000017.1"/>
</dbReference>
<dbReference type="Pfam" id="PF07690">
    <property type="entry name" value="MFS_1"/>
    <property type="match status" value="1"/>
</dbReference>
<evidence type="ECO:0000256" key="2">
    <source>
        <dbReference type="ARBA" id="ARBA00022448"/>
    </source>
</evidence>
<dbReference type="PROSITE" id="PS50850">
    <property type="entry name" value="MFS"/>
    <property type="match status" value="1"/>
</dbReference>
<feature type="transmembrane region" description="Helical" evidence="6">
    <location>
        <begin position="249"/>
        <end position="275"/>
    </location>
</feature>
<feature type="transmembrane region" description="Helical" evidence="6">
    <location>
        <begin position="72"/>
        <end position="93"/>
    </location>
</feature>
<dbReference type="InterPro" id="IPR036259">
    <property type="entry name" value="MFS_trans_sf"/>
</dbReference>
<dbReference type="InterPro" id="IPR011701">
    <property type="entry name" value="MFS"/>
</dbReference>
<feature type="transmembrane region" description="Helical" evidence="6">
    <location>
        <begin position="216"/>
        <end position="237"/>
    </location>
</feature>
<comment type="subcellular location">
    <subcellularLocation>
        <location evidence="1">Cell membrane</location>
        <topology evidence="1">Multi-pass membrane protein</topology>
    </subcellularLocation>
</comment>
<evidence type="ECO:0000256" key="6">
    <source>
        <dbReference type="SAM" id="Phobius"/>
    </source>
</evidence>
<comment type="caution">
    <text evidence="8">The sequence shown here is derived from an EMBL/GenBank/DDBJ whole genome shotgun (WGS) entry which is preliminary data.</text>
</comment>
<dbReference type="GO" id="GO:0005886">
    <property type="term" value="C:plasma membrane"/>
    <property type="evidence" value="ECO:0007669"/>
    <property type="project" value="UniProtKB-SubCell"/>
</dbReference>
<feature type="transmembrane region" description="Helical" evidence="6">
    <location>
        <begin position="165"/>
        <end position="185"/>
    </location>
</feature>
<dbReference type="Gene3D" id="1.20.1250.20">
    <property type="entry name" value="MFS general substrate transporter like domains"/>
    <property type="match status" value="1"/>
</dbReference>
<feature type="transmembrane region" description="Helical" evidence="6">
    <location>
        <begin position="307"/>
        <end position="332"/>
    </location>
</feature>
<dbReference type="PANTHER" id="PTHR12778:SF10">
    <property type="entry name" value="MAJOR FACILITATOR SUPERFAMILY DOMAIN-CONTAINING PROTEIN 3"/>
    <property type="match status" value="1"/>
</dbReference>
<evidence type="ECO:0000259" key="7">
    <source>
        <dbReference type="PROSITE" id="PS50850"/>
    </source>
</evidence>
<evidence type="ECO:0000256" key="1">
    <source>
        <dbReference type="ARBA" id="ARBA00004651"/>
    </source>
</evidence>
<keyword evidence="2" id="KW-0813">Transport</keyword>
<dbReference type="PANTHER" id="PTHR12778">
    <property type="entry name" value="SOLUTE CARRIER FAMILY 33 ACETYL-COA TRANSPORTER -RELATED"/>
    <property type="match status" value="1"/>
</dbReference>